<keyword evidence="3" id="KW-0597">Phosphoprotein</keyword>
<evidence type="ECO:0000256" key="4">
    <source>
        <dbReference type="ARBA" id="ARBA00022782"/>
    </source>
</evidence>
<feature type="coiled-coil region" evidence="16">
    <location>
        <begin position="533"/>
        <end position="560"/>
    </location>
</feature>
<dbReference type="OrthoDB" id="276029at2759"/>
<keyword evidence="10" id="KW-0206">Cytoskeleton</keyword>
<dbReference type="Proteomes" id="UP000230750">
    <property type="component" value="Unassembled WGS sequence"/>
</dbReference>
<dbReference type="PANTHER" id="PTHR15614">
    <property type="entry name" value="INTRAFLAGELLAR TRANSPORT PROTEIN 81 HOMOLOG"/>
    <property type="match status" value="1"/>
</dbReference>
<dbReference type="FunFam" id="1.10.418.70:FF:000001">
    <property type="entry name" value="Intraflagellar transport protein 81 homolog"/>
    <property type="match status" value="1"/>
</dbReference>
<evidence type="ECO:0000256" key="3">
    <source>
        <dbReference type="ARBA" id="ARBA00022553"/>
    </source>
</evidence>
<comment type="subcellular location">
    <subcellularLocation>
        <location evidence="1">Cytoplasm</location>
        <location evidence="1">Cytoskeleton</location>
        <location evidence="1">Cilium basal body</location>
    </subcellularLocation>
</comment>
<keyword evidence="5" id="KW-0970">Cilium biogenesis/degradation</keyword>
<dbReference type="Gene3D" id="1.10.418.70">
    <property type="entry name" value="Intraflagellar transport protein 81, N-terminal domain"/>
    <property type="match status" value="1"/>
</dbReference>
<evidence type="ECO:0000256" key="13">
    <source>
        <dbReference type="ARBA" id="ARBA00055755"/>
    </source>
</evidence>
<dbReference type="GO" id="GO:0036064">
    <property type="term" value="C:ciliary basal body"/>
    <property type="evidence" value="ECO:0007669"/>
    <property type="project" value="TreeGrafter"/>
</dbReference>
<dbReference type="GO" id="GO:0030992">
    <property type="term" value="C:intraciliary transport particle B"/>
    <property type="evidence" value="ECO:0007669"/>
    <property type="project" value="InterPro"/>
</dbReference>
<feature type="compositionally biased region" description="Basic and acidic residues" evidence="17">
    <location>
        <begin position="222"/>
        <end position="232"/>
    </location>
</feature>
<sequence length="675" mass="78543">MSEQLKYIVEQLNKEPFKRNYNLISFDSLEALHLLQVLNDVLAEVNPQQKLDIREEGADQTALRMLNELKILKYKPTEDPSTFRQGLVSANKPVIYPILVWLFQKMPELKKRAYLGRYLVKVDIPPDILQDEQVGDTFAQYEELVETFKILHKESENLKTSGFSASDIRKDIDHMMEEKQQVSKRIERLKKRVETVPKHEQMLEVARNFRNEQEQQQTRMQQKQDQRNQLHHAEQKLQRITKQVQDLKQSTVGATAEGLVKKLEEENEVNKYLCEEKIPKEIEAMTAACRNLENVMSVPAMGQSELDEIHDKINNLNSEVNDLIEKRMMRNDPIDDKLSLFRQQAVIIAGKKETAAEALKEAKDELQQCQQELQEKREAAKNVGSEQILKGDDFKAFVNKLRGKSSTYKKKRQELAELRSEYGVLTRTEEILRQRDEAIQEQLSMLEAKKGVSGYHDTQEELEKVSAIKSELDDMKGKTLDDMSGMVMKLNASIANKKTSLAPIIKELRPLREKAKEMQTDYDEKKMTYDTMSAGLESNRSKLEQEVRVLQEECSQEESRFHYLNSMLKMIEVQQQRVADEMKAYTSSDPAERKKSYREMYGRKIQEQENLGKSLREKQKAVKASHGPSMKQMKMWQDFESLMECKKRCFLSADQHEESGQIFRSEVDGEDRLVL</sequence>
<keyword evidence="9" id="KW-0969">Cilium</keyword>
<keyword evidence="2" id="KW-0963">Cytoplasm</keyword>
<evidence type="ECO:0000256" key="16">
    <source>
        <dbReference type="SAM" id="Coils"/>
    </source>
</evidence>
<dbReference type="InterPro" id="IPR041146">
    <property type="entry name" value="IFT81_CH"/>
</dbReference>
<comment type="function">
    <text evidence="13">Component of the intraflagellar transport (IFT) complex B: together with IFT74, forms a tubulin-binding module that specifically mediates transport of tubulin within the cilium. Binds tubulin via its CH (calponin-homology)-like region. Required for ciliogenesis. Required for proper regulation of SHH signaling. Plays an important role during spermatogenesis by modulating the assembly and elongation of the sperm flagella.</text>
</comment>
<proteinExistence type="inferred from homology"/>
<name>A0A2G8L761_STIJA</name>
<dbReference type="Pfam" id="PF18383">
    <property type="entry name" value="IFT81_CH"/>
    <property type="match status" value="1"/>
</dbReference>
<evidence type="ECO:0000256" key="15">
    <source>
        <dbReference type="ARBA" id="ARBA00079903"/>
    </source>
</evidence>
<dbReference type="InterPro" id="IPR029600">
    <property type="entry name" value="IFT81"/>
</dbReference>
<dbReference type="PANTHER" id="PTHR15614:SF2">
    <property type="entry name" value="INTRAFLAGELLAR TRANSPORT PROTEIN 81 HOMOLOG"/>
    <property type="match status" value="1"/>
</dbReference>
<evidence type="ECO:0000313" key="19">
    <source>
        <dbReference type="EMBL" id="PIK56102.1"/>
    </source>
</evidence>
<keyword evidence="6" id="KW-0744">Spermatogenesis</keyword>
<organism evidence="19 20">
    <name type="scientific">Stichopus japonicus</name>
    <name type="common">Sea cucumber</name>
    <dbReference type="NCBI Taxonomy" id="307972"/>
    <lineage>
        <taxon>Eukaryota</taxon>
        <taxon>Metazoa</taxon>
        <taxon>Echinodermata</taxon>
        <taxon>Eleutherozoa</taxon>
        <taxon>Echinozoa</taxon>
        <taxon>Holothuroidea</taxon>
        <taxon>Aspidochirotacea</taxon>
        <taxon>Aspidochirotida</taxon>
        <taxon>Stichopodidae</taxon>
        <taxon>Apostichopus</taxon>
    </lineage>
</organism>
<evidence type="ECO:0000256" key="9">
    <source>
        <dbReference type="ARBA" id="ARBA00023069"/>
    </source>
</evidence>
<dbReference type="STRING" id="307972.A0A2G8L761"/>
<dbReference type="GO" id="GO:0060271">
    <property type="term" value="P:cilium assembly"/>
    <property type="evidence" value="ECO:0007669"/>
    <property type="project" value="InterPro"/>
</dbReference>
<evidence type="ECO:0000256" key="10">
    <source>
        <dbReference type="ARBA" id="ARBA00023212"/>
    </source>
</evidence>
<feature type="coiled-coil region" evidence="16">
    <location>
        <begin position="352"/>
        <end position="428"/>
    </location>
</feature>
<reference evidence="19 20" key="1">
    <citation type="journal article" date="2017" name="PLoS Biol.">
        <title>The sea cucumber genome provides insights into morphological evolution and visceral regeneration.</title>
        <authorList>
            <person name="Zhang X."/>
            <person name="Sun L."/>
            <person name="Yuan J."/>
            <person name="Sun Y."/>
            <person name="Gao Y."/>
            <person name="Zhang L."/>
            <person name="Li S."/>
            <person name="Dai H."/>
            <person name="Hamel J.F."/>
            <person name="Liu C."/>
            <person name="Yu Y."/>
            <person name="Liu S."/>
            <person name="Lin W."/>
            <person name="Guo K."/>
            <person name="Jin S."/>
            <person name="Xu P."/>
            <person name="Storey K.B."/>
            <person name="Huan P."/>
            <person name="Zhang T."/>
            <person name="Zhou Y."/>
            <person name="Zhang J."/>
            <person name="Lin C."/>
            <person name="Li X."/>
            <person name="Xing L."/>
            <person name="Huo D."/>
            <person name="Sun M."/>
            <person name="Wang L."/>
            <person name="Mercier A."/>
            <person name="Li F."/>
            <person name="Yang H."/>
            <person name="Xiang J."/>
        </authorList>
    </citation>
    <scope>NUCLEOTIDE SEQUENCE [LARGE SCALE GENOMIC DNA]</scope>
    <source>
        <strain evidence="19">Shaxun</strain>
        <tissue evidence="19">Muscle</tissue>
    </source>
</reference>
<gene>
    <name evidence="19" type="ORF">BSL78_06998</name>
</gene>
<dbReference type="GO" id="GO:0007283">
    <property type="term" value="P:spermatogenesis"/>
    <property type="evidence" value="ECO:0007669"/>
    <property type="project" value="UniProtKB-KW"/>
</dbReference>
<dbReference type="InterPro" id="IPR043016">
    <property type="entry name" value="IFT81_N_sf"/>
</dbReference>
<dbReference type="EMBL" id="MRZV01000188">
    <property type="protein sequence ID" value="PIK56102.1"/>
    <property type="molecule type" value="Genomic_DNA"/>
</dbReference>
<keyword evidence="8 16" id="KW-0175">Coiled coil</keyword>
<accession>A0A2G8L761</accession>
<dbReference type="AlphaFoldDB" id="A0A2G8L761"/>
<evidence type="ECO:0000256" key="1">
    <source>
        <dbReference type="ARBA" id="ARBA00004120"/>
    </source>
</evidence>
<feature type="domain" description="IFT81 calponin homology" evidence="18">
    <location>
        <begin position="3"/>
        <end position="123"/>
    </location>
</feature>
<evidence type="ECO:0000256" key="12">
    <source>
        <dbReference type="ARBA" id="ARBA00043983"/>
    </source>
</evidence>
<feature type="region of interest" description="Disordered" evidence="17">
    <location>
        <begin position="212"/>
        <end position="232"/>
    </location>
</feature>
<keyword evidence="4" id="KW-0221">Differentiation</keyword>
<comment type="caution">
    <text evidence="19">The sequence shown here is derived from an EMBL/GenBank/DDBJ whole genome shotgun (WGS) entry which is preliminary data.</text>
</comment>
<evidence type="ECO:0000256" key="6">
    <source>
        <dbReference type="ARBA" id="ARBA00022871"/>
    </source>
</evidence>
<evidence type="ECO:0000256" key="11">
    <source>
        <dbReference type="ARBA" id="ARBA00023273"/>
    </source>
</evidence>
<dbReference type="GO" id="GO:0015631">
    <property type="term" value="F:tubulin binding"/>
    <property type="evidence" value="ECO:0007669"/>
    <property type="project" value="InterPro"/>
</dbReference>
<keyword evidence="20" id="KW-1185">Reference proteome</keyword>
<evidence type="ECO:0000256" key="14">
    <source>
        <dbReference type="ARBA" id="ARBA00073058"/>
    </source>
</evidence>
<dbReference type="GO" id="GO:0042073">
    <property type="term" value="P:intraciliary transport"/>
    <property type="evidence" value="ECO:0007669"/>
    <property type="project" value="InterPro"/>
</dbReference>
<evidence type="ECO:0000256" key="8">
    <source>
        <dbReference type="ARBA" id="ARBA00023054"/>
    </source>
</evidence>
<evidence type="ECO:0000256" key="2">
    <source>
        <dbReference type="ARBA" id="ARBA00022490"/>
    </source>
</evidence>
<evidence type="ECO:0000256" key="7">
    <source>
        <dbReference type="ARBA" id="ARBA00022990"/>
    </source>
</evidence>
<comment type="similarity">
    <text evidence="12">Belongs to the IFT81 family.</text>
</comment>
<evidence type="ECO:0000313" key="20">
    <source>
        <dbReference type="Proteomes" id="UP000230750"/>
    </source>
</evidence>
<keyword evidence="19" id="KW-0282">Flagellum</keyword>
<evidence type="ECO:0000256" key="17">
    <source>
        <dbReference type="SAM" id="MobiDB-lite"/>
    </source>
</evidence>
<keyword evidence="11" id="KW-0966">Cell projection</keyword>
<dbReference type="GO" id="GO:0030154">
    <property type="term" value="P:cell differentiation"/>
    <property type="evidence" value="ECO:0007669"/>
    <property type="project" value="UniProtKB-KW"/>
</dbReference>
<protein>
    <recommendedName>
        <fullName evidence="14">Intraflagellar transport protein 81 homolog</fullName>
    </recommendedName>
    <alternativeName>
        <fullName evidence="15">Carnitine deficiency-associated protein expressed in ventricle 1</fullName>
    </alternativeName>
</protein>
<evidence type="ECO:0000256" key="5">
    <source>
        <dbReference type="ARBA" id="ARBA00022794"/>
    </source>
</evidence>
<keyword evidence="7" id="KW-0007">Acetylation</keyword>
<evidence type="ECO:0000259" key="18">
    <source>
        <dbReference type="Pfam" id="PF18383"/>
    </source>
</evidence>